<gene>
    <name evidence="3" type="ORF">Metlim_1023</name>
</gene>
<evidence type="ECO:0000313" key="4">
    <source>
        <dbReference type="Proteomes" id="UP000005741"/>
    </source>
</evidence>
<proteinExistence type="predicted"/>
<dbReference type="Pfam" id="PF13635">
    <property type="entry name" value="DUF4143"/>
    <property type="match status" value="1"/>
</dbReference>
<feature type="domain" description="DUF4143" evidence="2">
    <location>
        <begin position="246"/>
        <end position="374"/>
    </location>
</feature>
<feature type="domain" description="AAA" evidence="1">
    <location>
        <begin position="47"/>
        <end position="178"/>
    </location>
</feature>
<protein>
    <submittedName>
        <fullName evidence="3">ATPase</fullName>
    </submittedName>
</protein>
<dbReference type="Proteomes" id="UP000005741">
    <property type="component" value="Chromosome"/>
</dbReference>
<dbReference type="AlphaFoldDB" id="H1YZB9"/>
<accession>H1YZB9</accession>
<dbReference type="EMBL" id="CM001436">
    <property type="protein sequence ID" value="EHQ35143.1"/>
    <property type="molecule type" value="Genomic_DNA"/>
</dbReference>
<evidence type="ECO:0000313" key="3">
    <source>
        <dbReference type="EMBL" id="EHQ35143.1"/>
    </source>
</evidence>
<name>H1YZB9_9EURY</name>
<dbReference type="InterPro" id="IPR041682">
    <property type="entry name" value="AAA_14"/>
</dbReference>
<evidence type="ECO:0000259" key="2">
    <source>
        <dbReference type="Pfam" id="PF13635"/>
    </source>
</evidence>
<sequence length="435" mass="50552">MALLTKIQVLEILNDWNYWQKGPEAFDEYLDRPKYQDKIKLFRDSGEIIVLSGIRRSGKSTLLKLEIKALSEIVDRKCLLYVNFEDLRLYNCDNEDILSLIFATYRENINPEGEVYLFLDEVQNVSGWEKWVYTLHELNQAKIYVTGSSSKMLSSDIATALSGRHLSIEVYPLTFAEYISFKGLNCGNLLDYTSKKIQINRLFNEYLEFGGFPKIATLRAELKHEDLISYFNTILVKDIAGRYNFDYNKLENLTYYLLSSDTKQNSINSISKALGYNYATVESYVNALKEAYMLFSIRNYDYSLKKQLKSDNKYYSVDTGFVNAVSFRFSENMGRLYENVVFNELKRRGYEIFFLNQNNSECDFIIKERNEITGAYQVCYDLNNNNLQREVGGVVMACKNFGLDKGYIITESRSELMSFDGIDIEVMAITQFLLF</sequence>
<organism evidence="3 4">
    <name type="scientific">Methanoplanus limicola DSM 2279</name>
    <dbReference type="NCBI Taxonomy" id="937775"/>
    <lineage>
        <taxon>Archaea</taxon>
        <taxon>Methanobacteriati</taxon>
        <taxon>Methanobacteriota</taxon>
        <taxon>Stenosarchaea group</taxon>
        <taxon>Methanomicrobia</taxon>
        <taxon>Methanomicrobiales</taxon>
        <taxon>Methanomicrobiaceae</taxon>
        <taxon>Methanoplanus</taxon>
    </lineage>
</organism>
<evidence type="ECO:0000259" key="1">
    <source>
        <dbReference type="Pfam" id="PF13173"/>
    </source>
</evidence>
<dbReference type="Pfam" id="PF13173">
    <property type="entry name" value="AAA_14"/>
    <property type="match status" value="1"/>
</dbReference>
<dbReference type="RefSeq" id="WP_004076874.1">
    <property type="nucleotide sequence ID" value="NZ_CM001436.1"/>
</dbReference>
<keyword evidence="4" id="KW-1185">Reference proteome</keyword>
<dbReference type="InterPro" id="IPR025420">
    <property type="entry name" value="DUF4143"/>
</dbReference>
<dbReference type="InterPro" id="IPR027417">
    <property type="entry name" value="P-loop_NTPase"/>
</dbReference>
<dbReference type="PANTHER" id="PTHR33295">
    <property type="entry name" value="ATPASE"/>
    <property type="match status" value="1"/>
</dbReference>
<reference evidence="3 4" key="1">
    <citation type="submission" date="2011-10" db="EMBL/GenBank/DDBJ databases">
        <title>The Improved High-Quality Draft genome of Methanoplanus limicola DSM 2279.</title>
        <authorList>
            <consortium name="US DOE Joint Genome Institute (JGI-PGF)"/>
            <person name="Lucas S."/>
            <person name="Copeland A."/>
            <person name="Lapidus A."/>
            <person name="Glavina del Rio T."/>
            <person name="Dalin E."/>
            <person name="Tice H."/>
            <person name="Bruce D."/>
            <person name="Goodwin L."/>
            <person name="Pitluck S."/>
            <person name="Peters L."/>
            <person name="Mikhailova N."/>
            <person name="Lu M."/>
            <person name="Kyrpides N."/>
            <person name="Mavromatis K."/>
            <person name="Ivanova N."/>
            <person name="Markowitz V."/>
            <person name="Cheng J.-F."/>
            <person name="Hugenholtz P."/>
            <person name="Woyke T."/>
            <person name="Wu D."/>
            <person name="Wirth R."/>
            <person name="Brambilla E.-M."/>
            <person name="Klenk H.-P."/>
            <person name="Eisen J.A."/>
        </authorList>
    </citation>
    <scope>NUCLEOTIDE SEQUENCE [LARGE SCALE GENOMIC DNA]</scope>
    <source>
        <strain evidence="3 4">DSM 2279</strain>
    </source>
</reference>
<dbReference type="SUPFAM" id="SSF52540">
    <property type="entry name" value="P-loop containing nucleoside triphosphate hydrolases"/>
    <property type="match status" value="1"/>
</dbReference>
<dbReference type="PATRIC" id="fig|937775.9.peg.1179"/>
<dbReference type="HOGENOM" id="CLU_041527_0_0_2"/>
<dbReference type="PANTHER" id="PTHR33295:SF18">
    <property type="entry name" value="AAA+ ATPASE DOMAIN-CONTAINING PROTEIN"/>
    <property type="match status" value="1"/>
</dbReference>
<dbReference type="OrthoDB" id="110069at2157"/>
<dbReference type="InParanoid" id="H1YZB9"/>